<accession>A0ABT4YSD2</accession>
<evidence type="ECO:0000313" key="2">
    <source>
        <dbReference type="Proteomes" id="UP001210678"/>
    </source>
</evidence>
<organism evidence="1 2">
    <name type="scientific">Vibrio algarum</name>
    <dbReference type="NCBI Taxonomy" id="3020714"/>
    <lineage>
        <taxon>Bacteria</taxon>
        <taxon>Pseudomonadati</taxon>
        <taxon>Pseudomonadota</taxon>
        <taxon>Gammaproteobacteria</taxon>
        <taxon>Vibrionales</taxon>
        <taxon>Vibrionaceae</taxon>
        <taxon>Vibrio</taxon>
    </lineage>
</organism>
<gene>
    <name evidence="1" type="ORF">PGX00_12585</name>
</gene>
<comment type="caution">
    <text evidence="1">The sequence shown here is derived from an EMBL/GenBank/DDBJ whole genome shotgun (WGS) entry which is preliminary data.</text>
</comment>
<dbReference type="RefSeq" id="WP_272136929.1">
    <property type="nucleotide sequence ID" value="NZ_JAQLOI010000001.1"/>
</dbReference>
<proteinExistence type="predicted"/>
<protein>
    <submittedName>
        <fullName evidence="1">Uncharacterized protein</fullName>
    </submittedName>
</protein>
<keyword evidence="2" id="KW-1185">Reference proteome</keyword>
<dbReference type="EMBL" id="JAQLOI010000001">
    <property type="protein sequence ID" value="MDB1124444.1"/>
    <property type="molecule type" value="Genomic_DNA"/>
</dbReference>
<evidence type="ECO:0000313" key="1">
    <source>
        <dbReference type="EMBL" id="MDB1124444.1"/>
    </source>
</evidence>
<sequence length="169" mass="19490">MKYFKYLLLILLITLFSIQKSQAERKKKILVLHSYHQGLEWTDNVSRGIEDIFSPLRSQYEVYYEYLDSKRNAGNAYLQQSASFISTKNSQEKYEIVIAVDNNALKLLNSRQITFLGSPPIVFCGINNYDDSLISELDQVTGIVETTDHFSTLDIMHKLHPDKKTSPSF</sequence>
<reference evidence="1 2" key="1">
    <citation type="submission" date="2023-01" db="EMBL/GenBank/DDBJ databases">
        <title>Vibrio sp. KJ40-1 sp.nov, isolated from marine algae.</title>
        <authorList>
            <person name="Butt M."/>
            <person name="Kim J.M.J."/>
            <person name="Jeon C.O.C."/>
        </authorList>
    </citation>
    <scope>NUCLEOTIDE SEQUENCE [LARGE SCALE GENOMIC DNA]</scope>
    <source>
        <strain evidence="1 2">KJ40-1</strain>
    </source>
</reference>
<dbReference type="Proteomes" id="UP001210678">
    <property type="component" value="Unassembled WGS sequence"/>
</dbReference>
<name>A0ABT4YSD2_9VIBR</name>